<feature type="transmembrane region" description="Helical" evidence="1">
    <location>
        <begin position="305"/>
        <end position="329"/>
    </location>
</feature>
<feature type="signal peptide" evidence="2">
    <location>
        <begin position="1"/>
        <end position="20"/>
    </location>
</feature>
<organism evidence="3 4">
    <name type="scientific">Meloidogyne floridensis</name>
    <dbReference type="NCBI Taxonomy" id="298350"/>
    <lineage>
        <taxon>Eukaryota</taxon>
        <taxon>Metazoa</taxon>
        <taxon>Ecdysozoa</taxon>
        <taxon>Nematoda</taxon>
        <taxon>Chromadorea</taxon>
        <taxon>Rhabditida</taxon>
        <taxon>Tylenchina</taxon>
        <taxon>Tylenchomorpha</taxon>
        <taxon>Tylenchoidea</taxon>
        <taxon>Meloidogynidae</taxon>
        <taxon>Meloidogyninae</taxon>
        <taxon>Meloidogyne</taxon>
    </lineage>
</organism>
<feature type="transmembrane region" description="Helical" evidence="1">
    <location>
        <begin position="225"/>
        <end position="245"/>
    </location>
</feature>
<dbReference type="WBParaSite" id="scf7180000424463.g13176">
    <property type="protein sequence ID" value="scf7180000424463.g13176"/>
    <property type="gene ID" value="scf7180000424463.g13176"/>
</dbReference>
<reference evidence="4" key="1">
    <citation type="submission" date="2022-11" db="UniProtKB">
        <authorList>
            <consortium name="WormBaseParasite"/>
        </authorList>
    </citation>
    <scope>IDENTIFICATION</scope>
</reference>
<protein>
    <submittedName>
        <fullName evidence="4">Uncharacterized protein</fullName>
    </submittedName>
</protein>
<keyword evidence="2" id="KW-0732">Signal</keyword>
<evidence type="ECO:0000256" key="2">
    <source>
        <dbReference type="SAM" id="SignalP"/>
    </source>
</evidence>
<feature type="transmembrane region" description="Helical" evidence="1">
    <location>
        <begin position="266"/>
        <end position="293"/>
    </location>
</feature>
<name>A0A915P7U3_9BILA</name>
<keyword evidence="1" id="KW-0472">Membrane</keyword>
<evidence type="ECO:0000313" key="4">
    <source>
        <dbReference type="WBParaSite" id="scf7180000424463.g13176"/>
    </source>
</evidence>
<feature type="transmembrane region" description="Helical" evidence="1">
    <location>
        <begin position="184"/>
        <end position="205"/>
    </location>
</feature>
<evidence type="ECO:0000256" key="1">
    <source>
        <dbReference type="SAM" id="Phobius"/>
    </source>
</evidence>
<dbReference type="Proteomes" id="UP000887560">
    <property type="component" value="Unplaced"/>
</dbReference>
<feature type="chain" id="PRO_5037976702" evidence="2">
    <location>
        <begin position="21"/>
        <end position="380"/>
    </location>
</feature>
<keyword evidence="3" id="KW-1185">Reference proteome</keyword>
<dbReference type="AlphaFoldDB" id="A0A915P7U3"/>
<keyword evidence="1" id="KW-0812">Transmembrane</keyword>
<evidence type="ECO:0000313" key="3">
    <source>
        <dbReference type="Proteomes" id="UP000887560"/>
    </source>
</evidence>
<accession>A0A915P7U3</accession>
<sequence length="380" mass="43200">MHLKFILLFFNFVCINYVHGRVNVTPQGSARVSNVPTNNIGNNNENEANYINVAELAKKAEDVLEGSIQFVNVKDAAKALYQKFMDNDNDNDIETIKDKDFKNETYLNNILEKFLKSFKNNSIDSETKLKGISILKHFIFKFEIPPSNECINNKNTSGKTVHHIFKKQSQTRRKRSSNCSTHPLHIMTYMLVIGIIVAVIILTILSNYLANKNAGIKLEFFGQALPLAIVGFVGIICNSSICYITHKYRNKYSALGNTSEQYMKKIYRSILIIIFVNIGFYISGLMIATFLYHPLADSSTNPINLFLLQMFIMVIANIGGATNALILYLNSCDYRKAYKKEFNKIKHFVLFKCFGIQQQTSSIHVLPKIHNQIPSVVNPK</sequence>
<proteinExistence type="predicted"/>
<keyword evidence="1" id="KW-1133">Transmembrane helix</keyword>